<dbReference type="EC" id="1.1.1.1" evidence="2"/>
<dbReference type="InterPro" id="IPR056798">
    <property type="entry name" value="ADH_Fe_C"/>
</dbReference>
<dbReference type="Proteomes" id="UP000824263">
    <property type="component" value="Unassembled WGS sequence"/>
</dbReference>
<feature type="domain" description="Fe-containing alcohol dehydrogenase-like C-terminal" evidence="1">
    <location>
        <begin position="12"/>
        <end position="143"/>
    </location>
</feature>
<evidence type="ECO:0000259" key="1">
    <source>
        <dbReference type="Pfam" id="PF25137"/>
    </source>
</evidence>
<dbReference type="AlphaFoldDB" id="A0A9D1UFI1"/>
<evidence type="ECO:0000313" key="3">
    <source>
        <dbReference type="Proteomes" id="UP000824263"/>
    </source>
</evidence>
<accession>A0A9D1UFI1</accession>
<proteinExistence type="predicted"/>
<dbReference type="GO" id="GO:1990002">
    <property type="term" value="F:methylglyoxal reductase (NADPH) (acetol producing) activity"/>
    <property type="evidence" value="ECO:0007669"/>
    <property type="project" value="TreeGrafter"/>
</dbReference>
<dbReference type="Pfam" id="PF25137">
    <property type="entry name" value="ADH_Fe_C"/>
    <property type="match status" value="1"/>
</dbReference>
<dbReference type="GO" id="GO:1990362">
    <property type="term" value="F:butanol dehydrogenase (NAD+) activity"/>
    <property type="evidence" value="ECO:0007669"/>
    <property type="project" value="InterPro"/>
</dbReference>
<gene>
    <name evidence="2" type="ORF">H9873_10355</name>
</gene>
<reference evidence="2" key="1">
    <citation type="journal article" date="2021" name="PeerJ">
        <title>Extensive microbial diversity within the chicken gut microbiome revealed by metagenomics and culture.</title>
        <authorList>
            <person name="Gilroy R."/>
            <person name="Ravi A."/>
            <person name="Getino M."/>
            <person name="Pursley I."/>
            <person name="Horton D.L."/>
            <person name="Alikhan N.F."/>
            <person name="Baker D."/>
            <person name="Gharbi K."/>
            <person name="Hall N."/>
            <person name="Watson M."/>
            <person name="Adriaenssens E.M."/>
            <person name="Foster-Nyarko E."/>
            <person name="Jarju S."/>
            <person name="Secka A."/>
            <person name="Antonio M."/>
            <person name="Oren A."/>
            <person name="Chaudhuri R.R."/>
            <person name="La Ragione R."/>
            <person name="Hildebrand F."/>
            <person name="Pallen M.J."/>
        </authorList>
    </citation>
    <scope>NUCLEOTIDE SEQUENCE</scope>
    <source>
        <strain evidence="2">ChiSxjej1B13-11762</strain>
    </source>
</reference>
<dbReference type="SUPFAM" id="SSF56796">
    <property type="entry name" value="Dehydroquinate synthase-like"/>
    <property type="match status" value="1"/>
</dbReference>
<dbReference type="PANTHER" id="PTHR43633">
    <property type="entry name" value="ALCOHOL DEHYDROGENASE YQHD"/>
    <property type="match status" value="1"/>
</dbReference>
<comment type="caution">
    <text evidence="2">The sequence shown here is derived from an EMBL/GenBank/DDBJ whole genome shotgun (WGS) entry which is preliminary data.</text>
</comment>
<dbReference type="EMBL" id="DXGF01000184">
    <property type="protein sequence ID" value="HIW84706.1"/>
    <property type="molecule type" value="Genomic_DNA"/>
</dbReference>
<dbReference type="GO" id="GO:0008106">
    <property type="term" value="F:alcohol dehydrogenase (NADP+) activity"/>
    <property type="evidence" value="ECO:0007669"/>
    <property type="project" value="TreeGrafter"/>
</dbReference>
<keyword evidence="2" id="KW-0560">Oxidoreductase</keyword>
<name>A0A9D1UFI1_9FIRM</name>
<dbReference type="PANTHER" id="PTHR43633:SF1">
    <property type="entry name" value="ALCOHOL DEHYDROGENASE YQHD"/>
    <property type="match status" value="1"/>
</dbReference>
<evidence type="ECO:0000313" key="2">
    <source>
        <dbReference type="EMBL" id="HIW84706.1"/>
    </source>
</evidence>
<protein>
    <submittedName>
        <fullName evidence="2">Iron-containing alcohol dehydrogenase</fullName>
        <ecNumber evidence="2">1.1.1.1</ecNumber>
    </submittedName>
</protein>
<organism evidence="2 3">
    <name type="scientific">Candidatus Dorea gallistercoris</name>
    <dbReference type="NCBI Taxonomy" id="2838542"/>
    <lineage>
        <taxon>Bacteria</taxon>
        <taxon>Bacillati</taxon>
        <taxon>Bacillota</taxon>
        <taxon>Clostridia</taxon>
        <taxon>Lachnospirales</taxon>
        <taxon>Lachnospiraceae</taxon>
        <taxon>Dorea</taxon>
    </lineage>
</organism>
<sequence>MWTSSLALNGLISTGKNFMWSCHYIEHELSANYDITHGAWLATLTPKWMRYVRSDATVDKFYAYAVNVWSMTPATEDKFAVANEGIEATEEFFRSIGLPMTLAEFKIDDSRLEETTAKAVEVGYLSGAYVPLDEKDVVEILKMCM</sequence>
<dbReference type="Gene3D" id="1.20.1090.10">
    <property type="entry name" value="Dehydroquinate synthase-like - alpha domain"/>
    <property type="match status" value="1"/>
</dbReference>
<dbReference type="GO" id="GO:0005829">
    <property type="term" value="C:cytosol"/>
    <property type="evidence" value="ECO:0007669"/>
    <property type="project" value="TreeGrafter"/>
</dbReference>
<dbReference type="InterPro" id="IPR044731">
    <property type="entry name" value="BDH-like"/>
</dbReference>
<reference evidence="2" key="2">
    <citation type="submission" date="2021-04" db="EMBL/GenBank/DDBJ databases">
        <authorList>
            <person name="Gilroy R."/>
        </authorList>
    </citation>
    <scope>NUCLEOTIDE SEQUENCE</scope>
    <source>
        <strain evidence="2">ChiSxjej1B13-11762</strain>
    </source>
</reference>